<gene>
    <name evidence="2" type="ORF">N7476_004294</name>
</gene>
<dbReference type="EMBL" id="JAPZBO010000003">
    <property type="protein sequence ID" value="KAJ5321292.1"/>
    <property type="molecule type" value="Genomic_DNA"/>
</dbReference>
<dbReference type="Proteomes" id="UP001147746">
    <property type="component" value="Unassembled WGS sequence"/>
</dbReference>
<reference evidence="2" key="2">
    <citation type="journal article" date="2023" name="IMA Fungus">
        <title>Comparative genomic study of the Penicillium genus elucidates a diverse pangenome and 15 lateral gene transfer events.</title>
        <authorList>
            <person name="Petersen C."/>
            <person name="Sorensen T."/>
            <person name="Nielsen M.R."/>
            <person name="Sondergaard T.E."/>
            <person name="Sorensen J.L."/>
            <person name="Fitzpatrick D.A."/>
            <person name="Frisvad J.C."/>
            <person name="Nielsen K.L."/>
        </authorList>
    </citation>
    <scope>NUCLEOTIDE SEQUENCE</scope>
    <source>
        <strain evidence="2">IBT 21472</strain>
    </source>
</reference>
<name>A0A9W9GKP7_9EURO</name>
<sequence length="79" mass="8392">MAPSDSRPMLGKKAAPAAEEDSIKEQSQRDPAPNTAEHPDSRPMLAKKTPLAAEEESVKEQTQSDSTQNKTTSGGKSAL</sequence>
<keyword evidence="3" id="KW-1185">Reference proteome</keyword>
<protein>
    <submittedName>
        <fullName evidence="2">Uncharacterized protein</fullName>
    </submittedName>
</protein>
<accession>A0A9W9GKP7</accession>
<reference evidence="2" key="1">
    <citation type="submission" date="2022-12" db="EMBL/GenBank/DDBJ databases">
        <authorList>
            <person name="Petersen C."/>
        </authorList>
    </citation>
    <scope>NUCLEOTIDE SEQUENCE</scope>
    <source>
        <strain evidence="2">IBT 21472</strain>
    </source>
</reference>
<proteinExistence type="predicted"/>
<comment type="caution">
    <text evidence="2">The sequence shown here is derived from an EMBL/GenBank/DDBJ whole genome shotgun (WGS) entry which is preliminary data.</text>
</comment>
<feature type="region of interest" description="Disordered" evidence="1">
    <location>
        <begin position="1"/>
        <end position="79"/>
    </location>
</feature>
<evidence type="ECO:0000313" key="2">
    <source>
        <dbReference type="EMBL" id="KAJ5321292.1"/>
    </source>
</evidence>
<organism evidence="2 3">
    <name type="scientific">Penicillium atrosanguineum</name>
    <dbReference type="NCBI Taxonomy" id="1132637"/>
    <lineage>
        <taxon>Eukaryota</taxon>
        <taxon>Fungi</taxon>
        <taxon>Dikarya</taxon>
        <taxon>Ascomycota</taxon>
        <taxon>Pezizomycotina</taxon>
        <taxon>Eurotiomycetes</taxon>
        <taxon>Eurotiomycetidae</taxon>
        <taxon>Eurotiales</taxon>
        <taxon>Aspergillaceae</taxon>
        <taxon>Penicillium</taxon>
    </lineage>
</organism>
<dbReference type="OrthoDB" id="4356493at2759"/>
<evidence type="ECO:0000313" key="3">
    <source>
        <dbReference type="Proteomes" id="UP001147746"/>
    </source>
</evidence>
<evidence type="ECO:0000256" key="1">
    <source>
        <dbReference type="SAM" id="MobiDB-lite"/>
    </source>
</evidence>
<feature type="compositionally biased region" description="Polar residues" evidence="1">
    <location>
        <begin position="60"/>
        <end position="79"/>
    </location>
</feature>
<dbReference type="AlphaFoldDB" id="A0A9W9GKP7"/>